<proteinExistence type="predicted"/>
<sequence length="106" mass="11317">MALRFLFAMAAAILGLVACAKDPVIRPNPTSTPVLTTLRPELTTTTTEKIIQRMAYVVQPGDTLGKIAKGFGVTVADLMTENGKEDTLLRIGETLFIPPPSDGTSE</sequence>
<name>A0A381QI30_9ZZZZ</name>
<dbReference type="PANTHER" id="PTHR33734">
    <property type="entry name" value="LYSM DOMAIN-CONTAINING GPI-ANCHORED PROTEIN 2"/>
    <property type="match status" value="1"/>
</dbReference>
<dbReference type="AlphaFoldDB" id="A0A381QI30"/>
<reference evidence="3" key="1">
    <citation type="submission" date="2018-05" db="EMBL/GenBank/DDBJ databases">
        <authorList>
            <person name="Lanie J.A."/>
            <person name="Ng W.-L."/>
            <person name="Kazmierczak K.M."/>
            <person name="Andrzejewski T.M."/>
            <person name="Davidsen T.M."/>
            <person name="Wayne K.J."/>
            <person name="Tettelin H."/>
            <person name="Glass J.I."/>
            <person name="Rusch D."/>
            <person name="Podicherti R."/>
            <person name="Tsui H.-C.T."/>
            <person name="Winkler M.E."/>
        </authorList>
    </citation>
    <scope>NUCLEOTIDE SEQUENCE</scope>
</reference>
<dbReference type="GO" id="GO:0008932">
    <property type="term" value="F:lytic endotransglycosylase activity"/>
    <property type="evidence" value="ECO:0007669"/>
    <property type="project" value="TreeGrafter"/>
</dbReference>
<feature type="domain" description="HTH cro/C1-type" evidence="1">
    <location>
        <begin position="62"/>
        <end position="78"/>
    </location>
</feature>
<protein>
    <submittedName>
        <fullName evidence="3">Uncharacterized protein</fullName>
    </submittedName>
</protein>
<evidence type="ECO:0000259" key="2">
    <source>
        <dbReference type="PROSITE" id="PS51782"/>
    </source>
</evidence>
<dbReference type="InterPro" id="IPR036779">
    <property type="entry name" value="LysM_dom_sf"/>
</dbReference>
<evidence type="ECO:0000259" key="1">
    <source>
        <dbReference type="PROSITE" id="PS50943"/>
    </source>
</evidence>
<dbReference type="EMBL" id="UINC01001372">
    <property type="protein sequence ID" value="SUZ78986.1"/>
    <property type="molecule type" value="Genomic_DNA"/>
</dbReference>
<dbReference type="PROSITE" id="PS51257">
    <property type="entry name" value="PROKAR_LIPOPROTEIN"/>
    <property type="match status" value="1"/>
</dbReference>
<gene>
    <name evidence="3" type="ORF">METZ01_LOCUS31840</name>
</gene>
<accession>A0A381QI30</accession>
<dbReference type="SMART" id="SM00257">
    <property type="entry name" value="LysM"/>
    <property type="match status" value="1"/>
</dbReference>
<dbReference type="PROSITE" id="PS50943">
    <property type="entry name" value="HTH_CROC1"/>
    <property type="match status" value="1"/>
</dbReference>
<dbReference type="InterPro" id="IPR001387">
    <property type="entry name" value="Cro/C1-type_HTH"/>
</dbReference>
<dbReference type="PROSITE" id="PS51782">
    <property type="entry name" value="LYSM"/>
    <property type="match status" value="1"/>
</dbReference>
<feature type="domain" description="LysM" evidence="2">
    <location>
        <begin position="54"/>
        <end position="97"/>
    </location>
</feature>
<dbReference type="Pfam" id="PF01476">
    <property type="entry name" value="LysM"/>
    <property type="match status" value="1"/>
</dbReference>
<dbReference type="PANTHER" id="PTHR33734:SF22">
    <property type="entry name" value="MEMBRANE-BOUND LYTIC MUREIN TRANSGLYCOSYLASE D"/>
    <property type="match status" value="1"/>
</dbReference>
<evidence type="ECO:0000313" key="3">
    <source>
        <dbReference type="EMBL" id="SUZ78986.1"/>
    </source>
</evidence>
<dbReference type="InterPro" id="IPR018392">
    <property type="entry name" value="LysM"/>
</dbReference>
<organism evidence="3">
    <name type="scientific">marine metagenome</name>
    <dbReference type="NCBI Taxonomy" id="408172"/>
    <lineage>
        <taxon>unclassified sequences</taxon>
        <taxon>metagenomes</taxon>
        <taxon>ecological metagenomes</taxon>
    </lineage>
</organism>
<dbReference type="Gene3D" id="3.10.350.10">
    <property type="entry name" value="LysM domain"/>
    <property type="match status" value="1"/>
</dbReference>
<dbReference type="CDD" id="cd00118">
    <property type="entry name" value="LysM"/>
    <property type="match status" value="1"/>
</dbReference>
<dbReference type="SUPFAM" id="SSF54106">
    <property type="entry name" value="LysM domain"/>
    <property type="match status" value="1"/>
</dbReference>